<evidence type="ECO:0000259" key="3">
    <source>
        <dbReference type="PROSITE" id="PS51102"/>
    </source>
</evidence>
<dbReference type="AlphaFoldDB" id="A0AAW6S593"/>
<gene>
    <name evidence="4" type="ORF">N7383_11775</name>
</gene>
<dbReference type="PROSITE" id="PS51102">
    <property type="entry name" value="PTS_EIIB_TYPE_5"/>
    <property type="match status" value="1"/>
</dbReference>
<dbReference type="NCBIfam" id="TIGR00825">
    <property type="entry name" value="EIIBC-GUT"/>
    <property type="match status" value="1"/>
</dbReference>
<feature type="transmembrane region" description="Helical" evidence="2">
    <location>
        <begin position="177"/>
        <end position="197"/>
    </location>
</feature>
<keyword evidence="2" id="KW-0812">Transmembrane</keyword>
<keyword evidence="2" id="KW-1133">Transmembrane helix</keyword>
<evidence type="ECO:0000256" key="1">
    <source>
        <dbReference type="PROSITE-ProRule" id="PRU00425"/>
    </source>
</evidence>
<dbReference type="GO" id="GO:0005886">
    <property type="term" value="C:plasma membrane"/>
    <property type="evidence" value="ECO:0007669"/>
    <property type="project" value="TreeGrafter"/>
</dbReference>
<feature type="modified residue" description="Phosphocysteine; by EIIA" evidence="1">
    <location>
        <position position="71"/>
    </location>
</feature>
<dbReference type="EMBL" id="JAODZM010000016">
    <property type="protein sequence ID" value="MDH0196310.1"/>
    <property type="molecule type" value="Genomic_DNA"/>
</dbReference>
<dbReference type="InterPro" id="IPR004702">
    <property type="entry name" value="PTS_sorb_EIIBC"/>
</dbReference>
<sequence length="319" mass="33474">MSRIRIEKGTGGWGGPLEFDATEGKKIVYITAGTRPAIVDKLRELTGWEAVDGFKEGEPPEAEIGVAVIDCGGTLRCGLYPKRRIPTVNIHSTGKSGPLAQYILEDIYVSGVKEDNITLVNGTSAPQKAAPRDYDTSKKITEQSDGLLAKVGMGMGSAVAVLFQSGRDTIDTVLKTILPFMAFVSALIGIIMASGLGDWIARGLAPLASHPLGLVTLALICSFPLLSPFLGPGAVIAQVIGVLIGVQIGLGNIPPHLALPALFAINAQAACDFIPVGLSLAEARQDTVRVGVPSVLVSRFLTGAPTVLIAWFVSGFIYQ</sequence>
<keyword evidence="2" id="KW-0472">Membrane</keyword>
<dbReference type="RefSeq" id="WP_280019958.1">
    <property type="nucleotide sequence ID" value="NZ_JAODZM010000016.1"/>
</dbReference>
<comment type="caution">
    <text evidence="4">The sequence shown here is derived from an EMBL/GenBank/DDBJ whole genome shotgun (WGS) entry which is preliminary data.</text>
</comment>
<dbReference type="PANTHER" id="PTHR39427:SF1">
    <property type="entry name" value="PTS SYSTEM GLUCITOL_SORBITOL-SPECIFIC EIIB COMPONENT"/>
    <property type="match status" value="1"/>
</dbReference>
<dbReference type="GO" id="GO:0008982">
    <property type="term" value="F:protein-N(PI)-phosphohistidine-sugar phosphotransferase activity"/>
    <property type="evidence" value="ECO:0007669"/>
    <property type="project" value="InterPro"/>
</dbReference>
<feature type="transmembrane region" description="Helical" evidence="2">
    <location>
        <begin position="300"/>
        <end position="318"/>
    </location>
</feature>
<accession>A0AAW6S593</accession>
<proteinExistence type="predicted"/>
<evidence type="ECO:0000256" key="2">
    <source>
        <dbReference type="SAM" id="Phobius"/>
    </source>
</evidence>
<feature type="transmembrane region" description="Helical" evidence="2">
    <location>
        <begin position="204"/>
        <end position="226"/>
    </location>
</feature>
<dbReference type="GO" id="GO:0009401">
    <property type="term" value="P:phosphoenolpyruvate-dependent sugar phosphotransferase system"/>
    <property type="evidence" value="ECO:0007669"/>
    <property type="project" value="InterPro"/>
</dbReference>
<dbReference type="Pfam" id="PF03612">
    <property type="entry name" value="EIIBC-GUT_N"/>
    <property type="match status" value="1"/>
</dbReference>
<name>A0AAW6S593_ENTCL</name>
<evidence type="ECO:0000313" key="4">
    <source>
        <dbReference type="EMBL" id="MDH0196310.1"/>
    </source>
</evidence>
<dbReference type="Pfam" id="PF07663">
    <property type="entry name" value="EIIBC-GUT_C"/>
    <property type="match status" value="1"/>
</dbReference>
<evidence type="ECO:0000313" key="5">
    <source>
        <dbReference type="Proteomes" id="UP001158360"/>
    </source>
</evidence>
<dbReference type="InterPro" id="IPR011638">
    <property type="entry name" value="PTS_EIIBC_GUT_C"/>
</dbReference>
<protein>
    <submittedName>
        <fullName evidence="4">PTS glucitol/sorbitol transporter subunit IIB</fullName>
    </submittedName>
</protein>
<dbReference type="InterPro" id="IPR011618">
    <property type="entry name" value="PTS_EIIBC_GUT_N"/>
</dbReference>
<dbReference type="Proteomes" id="UP001158360">
    <property type="component" value="Unassembled WGS sequence"/>
</dbReference>
<organism evidence="4 5">
    <name type="scientific">Enterobacter cloacae</name>
    <dbReference type="NCBI Taxonomy" id="550"/>
    <lineage>
        <taxon>Bacteria</taxon>
        <taxon>Pseudomonadati</taxon>
        <taxon>Pseudomonadota</taxon>
        <taxon>Gammaproteobacteria</taxon>
        <taxon>Enterobacterales</taxon>
        <taxon>Enterobacteriaceae</taxon>
        <taxon>Enterobacter</taxon>
        <taxon>Enterobacter cloacae complex</taxon>
    </lineage>
</organism>
<dbReference type="PANTHER" id="PTHR39427">
    <property type="match status" value="1"/>
</dbReference>
<feature type="domain" description="PTS EIIB type-5" evidence="3">
    <location>
        <begin position="1"/>
        <end position="178"/>
    </location>
</feature>
<reference evidence="4" key="1">
    <citation type="submission" date="2022-09" db="EMBL/GenBank/DDBJ databases">
        <title>Intensive care unit water sources are persistently colonized with multi-drug resistant bacteria and are the site of extensive horizontal gene transfer of antibiotic resistance genes.</title>
        <authorList>
            <person name="Diorio-Toth L."/>
        </authorList>
    </citation>
    <scope>NUCLEOTIDE SEQUENCE</scope>
    <source>
        <strain evidence="4">GD04139</strain>
    </source>
</reference>